<reference evidence="13" key="1">
    <citation type="submission" date="2017-10" db="EMBL/GenBank/DDBJ databases">
        <authorList>
            <person name="Toshchakov S.V."/>
            <person name="Goeva M.A."/>
        </authorList>
    </citation>
    <scope>NUCLEOTIDE SEQUENCE [LARGE SCALE GENOMIC DNA]</scope>
    <source>
        <strain evidence="13">JR1/69-1-13</strain>
    </source>
</reference>
<dbReference type="GO" id="GO:0016020">
    <property type="term" value="C:membrane"/>
    <property type="evidence" value="ECO:0007669"/>
    <property type="project" value="InterPro"/>
</dbReference>
<organism evidence="12 13">
    <name type="scientific">Teichococcus aestuarii</name>
    <dbReference type="NCBI Taxonomy" id="568898"/>
    <lineage>
        <taxon>Bacteria</taxon>
        <taxon>Pseudomonadati</taxon>
        <taxon>Pseudomonadota</taxon>
        <taxon>Alphaproteobacteria</taxon>
        <taxon>Acetobacterales</taxon>
        <taxon>Roseomonadaceae</taxon>
        <taxon>Roseomonas</taxon>
    </lineage>
</organism>
<dbReference type="InterPro" id="IPR012291">
    <property type="entry name" value="CBM2_carb-bd_dom_sf"/>
</dbReference>
<dbReference type="InterPro" id="IPR003644">
    <property type="entry name" value="Calx_beta"/>
</dbReference>
<dbReference type="EMBL" id="PDOA01000001">
    <property type="protein sequence ID" value="PWC30572.1"/>
    <property type="molecule type" value="Genomic_DNA"/>
</dbReference>
<dbReference type="GO" id="GO:0030245">
    <property type="term" value="P:cellulose catabolic process"/>
    <property type="evidence" value="ECO:0007669"/>
    <property type="project" value="UniProtKB-KW"/>
</dbReference>
<sequence>MPVASTLTYSVSNQWSGGFIGNLAVQGGAGGLNGWTIAFDAGFEITNLWGAEIVSHVGTRYVLRSLSWNAVVPPDGTVSLGFQAAGSAASLPQGLSLNGMPTTGGDTPPALSITDASVMEGGDGTRELVFTVTLDRAAATAVTVNYATTDGTAAAGVDYTALQGQLTFAAGETSRTIRVKVLGDTAVEADETLLLRLSAPSGATLADAEATGTIRNDDTAPPPPRIAIGDASVVEGDPAGTGGGGGAAGALSTRGNQIVDAGGQAVKLAGVNWFGLESANLAPHGLWARGYKEMMDQMKAEGFNTIRLPFSSELLHSNAAPNGIDFSKSPELQGLSGLQVMDRIIDYAGQIGLRIILDHHRNSAGAGTSGNGLWYEAGYSEAQWIADWSMLAARYAGKPAVVGADLHNEPYNGNWGGGGANDWAAAAERAGNAVLAANPDWLIIVEGIGTYQGSNYWWGGNLMGARDRPIQLSVADKLVYSAHDYPNSIHAQPWFQQPGFEGQLAAKFDQMWGYLYRENIAPVLLGEFGTKLQDPKDLLWLEAITGYLSGDLDLDGDRDIAAGQQGASWTWWSWNPNSGDTGGILADDWRTVIEAKMQWLEPLQFDLGDLPAGGETDGCGRTMLFTVTLSAPAAEAVLVDWTTQPGTAGLADFTAAAGTLRFEAGETSRTIAVAIAADVLHEADETFSVVLSNPRGATAGDMSGTGTILDDDAVAPPPPPPVEDGGLEGSVSVVNAWAGGFQASVALTNEGSGAVQGWQLRIDTPYEITQIWNAEIVSHDAAGYVIRNAAWNGGIAEDATVSFGFLGQGAGALASLDLVL</sequence>
<dbReference type="SMART" id="SM00637">
    <property type="entry name" value="CBD_II"/>
    <property type="match status" value="2"/>
</dbReference>
<evidence type="ECO:0000256" key="6">
    <source>
        <dbReference type="ARBA" id="ARBA00022837"/>
    </source>
</evidence>
<dbReference type="Gene3D" id="2.60.40.2030">
    <property type="match status" value="2"/>
</dbReference>
<comment type="caution">
    <text evidence="12">The sequence shown here is derived from an EMBL/GenBank/DDBJ whole genome shotgun (WGS) entry which is preliminary data.</text>
</comment>
<dbReference type="OrthoDB" id="1153097at2"/>
<evidence type="ECO:0000256" key="1">
    <source>
        <dbReference type="ARBA" id="ARBA00000966"/>
    </source>
</evidence>
<dbReference type="GO" id="GO:0007154">
    <property type="term" value="P:cell communication"/>
    <property type="evidence" value="ECO:0007669"/>
    <property type="project" value="InterPro"/>
</dbReference>
<keyword evidence="13" id="KW-1185">Reference proteome</keyword>
<dbReference type="InterPro" id="IPR001547">
    <property type="entry name" value="Glyco_hydro_5"/>
</dbReference>
<dbReference type="InterPro" id="IPR018087">
    <property type="entry name" value="Glyco_hydro_5_CS"/>
</dbReference>
<evidence type="ECO:0000256" key="7">
    <source>
        <dbReference type="ARBA" id="ARBA00023001"/>
    </source>
</evidence>
<feature type="domain" description="CBM2" evidence="11">
    <location>
        <begin position="715"/>
        <end position="820"/>
    </location>
</feature>
<dbReference type="Pfam" id="PF00553">
    <property type="entry name" value="CBM_2"/>
    <property type="match status" value="2"/>
</dbReference>
<dbReference type="PROSITE" id="PS51173">
    <property type="entry name" value="CBM2"/>
    <property type="match status" value="2"/>
</dbReference>
<accession>A0A2U1V9H7</accession>
<name>A0A2U1V9H7_9PROT</name>
<dbReference type="SUPFAM" id="SSF141072">
    <property type="entry name" value="CalX-like"/>
    <property type="match status" value="2"/>
</dbReference>
<dbReference type="Gene3D" id="3.20.20.80">
    <property type="entry name" value="Glycosidases"/>
    <property type="match status" value="1"/>
</dbReference>
<dbReference type="Gene3D" id="2.60.40.290">
    <property type="match status" value="2"/>
</dbReference>
<evidence type="ECO:0000313" key="13">
    <source>
        <dbReference type="Proteomes" id="UP000245048"/>
    </source>
</evidence>
<dbReference type="GO" id="GO:0030247">
    <property type="term" value="F:polysaccharide binding"/>
    <property type="evidence" value="ECO:0007669"/>
    <property type="project" value="UniProtKB-UniRule"/>
</dbReference>
<dbReference type="GO" id="GO:0008810">
    <property type="term" value="F:cellulase activity"/>
    <property type="evidence" value="ECO:0007669"/>
    <property type="project" value="UniProtKB-EC"/>
</dbReference>
<keyword evidence="10" id="KW-0624">Polysaccharide degradation</keyword>
<keyword evidence="3" id="KW-0732">Signal</keyword>
<evidence type="ECO:0000259" key="11">
    <source>
        <dbReference type="PROSITE" id="PS51173"/>
    </source>
</evidence>
<evidence type="ECO:0000256" key="3">
    <source>
        <dbReference type="ARBA" id="ARBA00022729"/>
    </source>
</evidence>
<dbReference type="Proteomes" id="UP000245048">
    <property type="component" value="Unassembled WGS sequence"/>
</dbReference>
<evidence type="ECO:0000256" key="5">
    <source>
        <dbReference type="ARBA" id="ARBA00022801"/>
    </source>
</evidence>
<dbReference type="PROSITE" id="PS00659">
    <property type="entry name" value="GLYCOSYL_HYDROL_F5"/>
    <property type="match status" value="1"/>
</dbReference>
<keyword evidence="4" id="KW-0677">Repeat</keyword>
<dbReference type="SUPFAM" id="SSF49384">
    <property type="entry name" value="Carbohydrate-binding domain"/>
    <property type="match status" value="2"/>
</dbReference>
<dbReference type="SMART" id="SM00237">
    <property type="entry name" value="Calx_beta"/>
    <property type="match status" value="2"/>
</dbReference>
<evidence type="ECO:0000256" key="2">
    <source>
        <dbReference type="ARBA" id="ARBA00012601"/>
    </source>
</evidence>
<dbReference type="Pfam" id="PF03160">
    <property type="entry name" value="Calx-beta"/>
    <property type="match status" value="2"/>
</dbReference>
<keyword evidence="9" id="KW-0326">Glycosidase</keyword>
<proteinExistence type="predicted"/>
<dbReference type="InterPro" id="IPR001919">
    <property type="entry name" value="CBD2"/>
</dbReference>
<dbReference type="InterPro" id="IPR038081">
    <property type="entry name" value="CalX-like_sf"/>
</dbReference>
<dbReference type="PANTHER" id="PTHR35923:SF2">
    <property type="entry name" value="ENDOGLUCANASE"/>
    <property type="match status" value="1"/>
</dbReference>
<feature type="domain" description="CBM2" evidence="11">
    <location>
        <begin position="1"/>
        <end position="105"/>
    </location>
</feature>
<dbReference type="Pfam" id="PF00150">
    <property type="entry name" value="Cellulase"/>
    <property type="match status" value="1"/>
</dbReference>
<keyword evidence="6" id="KW-0106">Calcium</keyword>
<evidence type="ECO:0000256" key="4">
    <source>
        <dbReference type="ARBA" id="ARBA00022737"/>
    </source>
</evidence>
<evidence type="ECO:0000256" key="8">
    <source>
        <dbReference type="ARBA" id="ARBA00023277"/>
    </source>
</evidence>
<dbReference type="PANTHER" id="PTHR35923">
    <property type="entry name" value="MAJOR EXTRACELLULAR ENDOGLUCANASE"/>
    <property type="match status" value="1"/>
</dbReference>
<evidence type="ECO:0000256" key="10">
    <source>
        <dbReference type="ARBA" id="ARBA00023326"/>
    </source>
</evidence>
<gene>
    <name evidence="12" type="ORF">CR165_01315</name>
</gene>
<keyword evidence="8" id="KW-0119">Carbohydrate metabolism</keyword>
<dbReference type="EC" id="3.2.1.4" evidence="2"/>
<keyword evidence="7" id="KW-0136">Cellulose degradation</keyword>
<comment type="catalytic activity">
    <reaction evidence="1">
        <text>Endohydrolysis of (1-&gt;4)-beta-D-glucosidic linkages in cellulose, lichenin and cereal beta-D-glucans.</text>
        <dbReference type="EC" id="3.2.1.4"/>
    </reaction>
</comment>
<dbReference type="InterPro" id="IPR017853">
    <property type="entry name" value="GH"/>
</dbReference>
<evidence type="ECO:0000313" key="12">
    <source>
        <dbReference type="EMBL" id="PWC30572.1"/>
    </source>
</evidence>
<dbReference type="InterPro" id="IPR008965">
    <property type="entry name" value="CBM2/CBM3_carb-bd_dom_sf"/>
</dbReference>
<dbReference type="AlphaFoldDB" id="A0A2U1V9H7"/>
<keyword evidence="5" id="KW-0378">Hydrolase</keyword>
<dbReference type="SUPFAM" id="SSF51445">
    <property type="entry name" value="(Trans)glycosidases"/>
    <property type="match status" value="1"/>
</dbReference>
<protein>
    <recommendedName>
        <fullName evidence="2">cellulase</fullName>
        <ecNumber evidence="2">3.2.1.4</ecNumber>
    </recommendedName>
</protein>
<evidence type="ECO:0000256" key="9">
    <source>
        <dbReference type="ARBA" id="ARBA00023295"/>
    </source>
</evidence>